<dbReference type="AlphaFoldDB" id="A0A2M9ZKJ5"/>
<accession>A0A2M9ZKJ5</accession>
<dbReference type="InterPro" id="IPR036291">
    <property type="entry name" value="NAD(P)-bd_dom_sf"/>
</dbReference>
<reference evidence="5 6" key="1">
    <citation type="submission" date="2017-07" db="EMBL/GenBank/DDBJ databases">
        <title>Leptospira spp. isolated from tropical soils.</title>
        <authorList>
            <person name="Thibeaux R."/>
            <person name="Iraola G."/>
            <person name="Ferres I."/>
            <person name="Bierque E."/>
            <person name="Girault D."/>
            <person name="Soupe-Gilbert M.-E."/>
            <person name="Picardeau M."/>
            <person name="Goarant C."/>
        </authorList>
    </citation>
    <scope>NUCLEOTIDE SEQUENCE [LARGE SCALE GENOMIC DNA]</scope>
    <source>
        <strain evidence="4 6">FH1-B-B1</strain>
        <strain evidence="3 5">FH1-B-C1</strain>
    </source>
</reference>
<dbReference type="PANTHER" id="PTHR43377:SF1">
    <property type="entry name" value="BILIVERDIN REDUCTASE A"/>
    <property type="match status" value="1"/>
</dbReference>
<gene>
    <name evidence="3" type="ORF">CH360_11375</name>
    <name evidence="4" type="ORF">CH373_13810</name>
</gene>
<dbReference type="PANTHER" id="PTHR43377">
    <property type="entry name" value="BILIVERDIN REDUCTASE A"/>
    <property type="match status" value="1"/>
</dbReference>
<dbReference type="Gene3D" id="3.30.360.10">
    <property type="entry name" value="Dihydrodipicolinate Reductase, domain 2"/>
    <property type="match status" value="1"/>
</dbReference>
<dbReference type="Pfam" id="PF01408">
    <property type="entry name" value="GFO_IDH_MocA"/>
    <property type="match status" value="1"/>
</dbReference>
<evidence type="ECO:0000259" key="1">
    <source>
        <dbReference type="Pfam" id="PF01408"/>
    </source>
</evidence>
<protein>
    <submittedName>
        <fullName evidence="4">Oxidoreductase</fullName>
    </submittedName>
</protein>
<feature type="domain" description="Gfo/Idh/MocA-like oxidoreductase N-terminal" evidence="1">
    <location>
        <begin position="41"/>
        <end position="142"/>
    </location>
</feature>
<dbReference type="InterPro" id="IPR000683">
    <property type="entry name" value="Gfo/Idh/MocA-like_OxRdtase_N"/>
</dbReference>
<dbReference type="GO" id="GO:0000166">
    <property type="term" value="F:nucleotide binding"/>
    <property type="evidence" value="ECO:0007669"/>
    <property type="project" value="InterPro"/>
</dbReference>
<dbReference type="Proteomes" id="UP000231962">
    <property type="component" value="Unassembled WGS sequence"/>
</dbReference>
<organism evidence="4 6">
    <name type="scientific">Leptospira perolatii</name>
    <dbReference type="NCBI Taxonomy" id="2023191"/>
    <lineage>
        <taxon>Bacteria</taxon>
        <taxon>Pseudomonadati</taxon>
        <taxon>Spirochaetota</taxon>
        <taxon>Spirochaetia</taxon>
        <taxon>Leptospirales</taxon>
        <taxon>Leptospiraceae</taxon>
        <taxon>Leptospira</taxon>
    </lineage>
</organism>
<keyword evidence="5" id="KW-1185">Reference proteome</keyword>
<dbReference type="Proteomes" id="UP000231990">
    <property type="component" value="Unassembled WGS sequence"/>
</dbReference>
<sequence>MKKTGAILLGLGRIASILEKDPYRQKPCTHAGVLLSDWGKRNFTLNCGFDPNLEKREGFAKQWGFSESKLYSILEKENLADSTPDLAIIATPSESHFDHALWAIKSGISNLLIEKPICDSLDKVKKLKELVEKHSVKVWVNHERRFHPKYQWAKRILDSGKYGKIRTIRASVLTSALAPGRAYTGKVGPLFHDGTHALDLVHWLVGMPDQITSTIRKRKSLPIEDSVTAILEYKNGQTVFLEVGGSRRYFQFELDIMTESARIILSNDGFQFFKSLPSKKYKGFNSLTEAPFPEKSSLGSNPFRNLYSEIRSVLTGKSDTITGSFYDNLEIMELLNRIKVKAKIQIVSET</sequence>
<feature type="domain" description="GFO/IDH/MocA-like oxidoreductase" evidence="2">
    <location>
        <begin position="150"/>
        <end position="260"/>
    </location>
</feature>
<comment type="caution">
    <text evidence="4">The sequence shown here is derived from an EMBL/GenBank/DDBJ whole genome shotgun (WGS) entry which is preliminary data.</text>
</comment>
<dbReference type="SUPFAM" id="SSF51735">
    <property type="entry name" value="NAD(P)-binding Rossmann-fold domains"/>
    <property type="match status" value="1"/>
</dbReference>
<proteinExistence type="predicted"/>
<dbReference type="EMBL" id="NPDY01000010">
    <property type="protein sequence ID" value="PJZ69423.1"/>
    <property type="molecule type" value="Genomic_DNA"/>
</dbReference>
<evidence type="ECO:0000313" key="6">
    <source>
        <dbReference type="Proteomes" id="UP000231990"/>
    </source>
</evidence>
<dbReference type="InterPro" id="IPR055170">
    <property type="entry name" value="GFO_IDH_MocA-like_dom"/>
</dbReference>
<evidence type="ECO:0000313" key="3">
    <source>
        <dbReference type="EMBL" id="PJZ69423.1"/>
    </source>
</evidence>
<dbReference type="OrthoDB" id="9815825at2"/>
<evidence type="ECO:0000313" key="4">
    <source>
        <dbReference type="EMBL" id="PJZ72577.1"/>
    </source>
</evidence>
<dbReference type="Gene3D" id="3.40.50.720">
    <property type="entry name" value="NAD(P)-binding Rossmann-like Domain"/>
    <property type="match status" value="1"/>
</dbReference>
<dbReference type="EMBL" id="NPDZ01000009">
    <property type="protein sequence ID" value="PJZ72577.1"/>
    <property type="molecule type" value="Genomic_DNA"/>
</dbReference>
<evidence type="ECO:0000259" key="2">
    <source>
        <dbReference type="Pfam" id="PF22725"/>
    </source>
</evidence>
<dbReference type="SUPFAM" id="SSF55347">
    <property type="entry name" value="Glyceraldehyde-3-phosphate dehydrogenase-like, C-terminal domain"/>
    <property type="match status" value="1"/>
</dbReference>
<evidence type="ECO:0000313" key="5">
    <source>
        <dbReference type="Proteomes" id="UP000231962"/>
    </source>
</evidence>
<dbReference type="RefSeq" id="WP_100714237.1">
    <property type="nucleotide sequence ID" value="NZ_NPDY01000010.1"/>
</dbReference>
<dbReference type="Pfam" id="PF22725">
    <property type="entry name" value="GFO_IDH_MocA_C3"/>
    <property type="match status" value="1"/>
</dbReference>
<name>A0A2M9ZKJ5_9LEPT</name>
<dbReference type="InterPro" id="IPR051450">
    <property type="entry name" value="Gfo/Idh/MocA_Oxidoreductases"/>
</dbReference>